<keyword evidence="12" id="KW-1185">Reference proteome</keyword>
<keyword evidence="5" id="KW-1133">Transmembrane helix</keyword>
<evidence type="ECO:0000313" key="11">
    <source>
        <dbReference type="EMBL" id="NWR55237.1"/>
    </source>
</evidence>
<dbReference type="InterPro" id="IPR019392">
    <property type="entry name" value="Miga"/>
</dbReference>
<proteinExistence type="inferred from homology"/>
<evidence type="ECO:0000256" key="1">
    <source>
        <dbReference type="ARBA" id="ARBA00004374"/>
    </source>
</evidence>
<protein>
    <recommendedName>
        <fullName evidence="8">Mitoguardin 2</fullName>
    </recommendedName>
    <alternativeName>
        <fullName evidence="9">Protein FAM73B</fullName>
    </alternativeName>
</protein>
<feature type="compositionally biased region" description="Low complexity" evidence="10">
    <location>
        <begin position="121"/>
        <end position="140"/>
    </location>
</feature>
<evidence type="ECO:0000256" key="4">
    <source>
        <dbReference type="ARBA" id="ARBA00022787"/>
    </source>
</evidence>
<keyword evidence="3" id="KW-0812">Transmembrane</keyword>
<name>A0A7K4Y878_BUCAB</name>
<feature type="compositionally biased region" description="Polar residues" evidence="10">
    <location>
        <begin position="107"/>
        <end position="120"/>
    </location>
</feature>
<dbReference type="Proteomes" id="UP000551127">
    <property type="component" value="Unassembled WGS sequence"/>
</dbReference>
<comment type="subcellular location">
    <subcellularLocation>
        <location evidence="1">Mitochondrion outer membrane</location>
        <topology evidence="1">Multi-pass membrane protein</topology>
    </subcellularLocation>
</comment>
<reference evidence="11 12" key="1">
    <citation type="submission" date="2019-09" db="EMBL/GenBank/DDBJ databases">
        <title>Bird 10,000 Genomes (B10K) Project - Family phase.</title>
        <authorList>
            <person name="Zhang G."/>
        </authorList>
    </citation>
    <scope>NUCLEOTIDE SEQUENCE [LARGE SCALE GENOMIC DNA]</scope>
    <source>
        <strain evidence="11">B10K-DU-012-80</strain>
    </source>
</reference>
<evidence type="ECO:0000256" key="2">
    <source>
        <dbReference type="ARBA" id="ARBA00008969"/>
    </source>
</evidence>
<comment type="similarity">
    <text evidence="2">Belongs to the mitoguardin family.</text>
</comment>
<feature type="region of interest" description="Disordered" evidence="10">
    <location>
        <begin position="98"/>
        <end position="149"/>
    </location>
</feature>
<evidence type="ECO:0000256" key="9">
    <source>
        <dbReference type="ARBA" id="ARBA00041863"/>
    </source>
</evidence>
<dbReference type="PANTHER" id="PTHR21508:SF4">
    <property type="entry name" value="MITOGUARDIN 2"/>
    <property type="match status" value="1"/>
</dbReference>
<comment type="caution">
    <text evidence="11">The sequence shown here is derived from an EMBL/GenBank/DDBJ whole genome shotgun (WGS) entry which is preliminary data.</text>
</comment>
<dbReference type="PANTHER" id="PTHR21508">
    <property type="entry name" value="MITOGUARDIN"/>
    <property type="match status" value="1"/>
</dbReference>
<feature type="non-terminal residue" evidence="11">
    <location>
        <position position="1"/>
    </location>
</feature>
<evidence type="ECO:0000256" key="5">
    <source>
        <dbReference type="ARBA" id="ARBA00022989"/>
    </source>
</evidence>
<organism evidence="11 12">
    <name type="scientific">Bucorvus abyssinicus</name>
    <name type="common">Northern ground-hornbill</name>
    <name type="synonym">Abyssinian ground-hornbill</name>
    <dbReference type="NCBI Taxonomy" id="153643"/>
    <lineage>
        <taxon>Eukaryota</taxon>
        <taxon>Metazoa</taxon>
        <taxon>Chordata</taxon>
        <taxon>Craniata</taxon>
        <taxon>Vertebrata</taxon>
        <taxon>Euteleostomi</taxon>
        <taxon>Archelosauria</taxon>
        <taxon>Archosauria</taxon>
        <taxon>Dinosauria</taxon>
        <taxon>Saurischia</taxon>
        <taxon>Theropoda</taxon>
        <taxon>Coelurosauria</taxon>
        <taxon>Aves</taxon>
        <taxon>Neognathae</taxon>
        <taxon>Neoaves</taxon>
        <taxon>Telluraves</taxon>
        <taxon>Coraciimorphae</taxon>
        <taxon>Bucerotiformes</taxon>
        <taxon>Bucorvidae</taxon>
        <taxon>Bucorvus</taxon>
    </lineage>
</organism>
<evidence type="ECO:0000256" key="10">
    <source>
        <dbReference type="SAM" id="MobiDB-lite"/>
    </source>
</evidence>
<evidence type="ECO:0000256" key="7">
    <source>
        <dbReference type="ARBA" id="ARBA00023136"/>
    </source>
</evidence>
<dbReference type="OrthoDB" id="8880065at2759"/>
<dbReference type="AlphaFoldDB" id="A0A7K4Y878"/>
<accession>A0A7K4Y878</accession>
<evidence type="ECO:0000256" key="6">
    <source>
        <dbReference type="ARBA" id="ARBA00023128"/>
    </source>
</evidence>
<evidence type="ECO:0000256" key="8">
    <source>
        <dbReference type="ARBA" id="ARBA00040959"/>
    </source>
</evidence>
<dbReference type="Pfam" id="PF10265">
    <property type="entry name" value="Miga"/>
    <property type="match status" value="1"/>
</dbReference>
<feature type="non-terminal residue" evidence="11">
    <location>
        <position position="592"/>
    </location>
</feature>
<evidence type="ECO:0000313" key="12">
    <source>
        <dbReference type="Proteomes" id="UP000551127"/>
    </source>
</evidence>
<feature type="region of interest" description="Disordered" evidence="10">
    <location>
        <begin position="198"/>
        <end position="229"/>
    </location>
</feature>
<sequence>MAFRRTEGMSIIQALAMTVAEIPVFVYTTFGQSVFSQLRLSPGLRKVLFATALGTVALALAAHQMKRRRCRKKQITPEKCGFKPGGITVPILPTRRVSSVKKGYSSRRVQSPGSKSNDTLSGISSIEPSKHSSSSHSLASMVAVNSSSPTPASAGMWEAQAMGDAGAIGDSSAESLYLQGMELFEEALQKWEQALTIRQRDSASTSTPVPWDSKKQQDSMSENIPEEESQKREFAEKLESLLHRAYHLQEEFGSSLPSDSMLLDLEKTLMLPLTDGSLRLRTDDEESSASEDSFFSAAELFDSLHFSEIPFRLSKPVAAYEEALQLVKEGKVACRTLRTELLGCYSDQDFLAKLHCVRQAFQELLEDESNQLFFGEVGKQMVIGLMTKAEKNPKAFLESYEEMLRYALKQETWPTTQQELEGRGVVCMNFFDIVLDFILMDAFEDLENPPSSVLAVLRNRWLSDSFKETALATACWSVLKAKRRLLMVPDGFISHFYSVSEHVSPVLAFGFLGPKQQLAEVCSFFKHQIVQYLKDMFDLDNVRYTTVQSLAEDILQLSRRRSEILLGYLGTETFPEMNGILPGDNEPLKELI</sequence>
<dbReference type="EMBL" id="VYZL01000545">
    <property type="protein sequence ID" value="NWR55237.1"/>
    <property type="molecule type" value="Genomic_DNA"/>
</dbReference>
<evidence type="ECO:0000256" key="3">
    <source>
        <dbReference type="ARBA" id="ARBA00022692"/>
    </source>
</evidence>
<gene>
    <name evidence="11" type="primary">Miga2</name>
    <name evidence="11" type="ORF">BUCABY_R04666</name>
</gene>
<dbReference type="GO" id="GO:0005741">
    <property type="term" value="C:mitochondrial outer membrane"/>
    <property type="evidence" value="ECO:0007669"/>
    <property type="project" value="UniProtKB-SubCell"/>
</dbReference>
<keyword evidence="4" id="KW-1000">Mitochondrion outer membrane</keyword>
<keyword evidence="7" id="KW-0472">Membrane</keyword>
<dbReference type="GO" id="GO:0008053">
    <property type="term" value="P:mitochondrial fusion"/>
    <property type="evidence" value="ECO:0007669"/>
    <property type="project" value="InterPro"/>
</dbReference>
<keyword evidence="6" id="KW-0496">Mitochondrion</keyword>